<sequence length="96" mass="10246">MHLSDQVFNLSSVGESVATAASGFWSGHTTPEKFFIEACDEGADAVLAIDRVSNEMTLAGKKDVPPSAVTRPICGIMGTIRLVAGRFLCHTTWCCL</sequence>
<evidence type="ECO:0000313" key="1">
    <source>
        <dbReference type="Ensembl" id="ENSSLDP00000016862.1"/>
    </source>
</evidence>
<reference evidence="1" key="2">
    <citation type="submission" date="2025-09" db="UniProtKB">
        <authorList>
            <consortium name="Ensembl"/>
        </authorList>
    </citation>
    <scope>IDENTIFICATION</scope>
</reference>
<dbReference type="AlphaFoldDB" id="A0A3B4XKT4"/>
<keyword evidence="2" id="KW-1185">Reference proteome</keyword>
<protein>
    <submittedName>
        <fullName evidence="1">Uncharacterized protein</fullName>
    </submittedName>
</protein>
<name>A0A3B4XKT4_SERLL</name>
<dbReference type="Ensembl" id="ENSSLDT00000017460.1">
    <property type="protein sequence ID" value="ENSSLDP00000016862.1"/>
    <property type="gene ID" value="ENSSLDG00000013346.1"/>
</dbReference>
<organism evidence="1 2">
    <name type="scientific">Seriola lalandi dorsalis</name>
    <dbReference type="NCBI Taxonomy" id="1841481"/>
    <lineage>
        <taxon>Eukaryota</taxon>
        <taxon>Metazoa</taxon>
        <taxon>Chordata</taxon>
        <taxon>Craniata</taxon>
        <taxon>Vertebrata</taxon>
        <taxon>Euteleostomi</taxon>
        <taxon>Actinopterygii</taxon>
        <taxon>Neopterygii</taxon>
        <taxon>Teleostei</taxon>
        <taxon>Neoteleostei</taxon>
        <taxon>Acanthomorphata</taxon>
        <taxon>Carangaria</taxon>
        <taxon>Carangiformes</taxon>
        <taxon>Carangidae</taxon>
        <taxon>Seriola</taxon>
    </lineage>
</organism>
<dbReference type="STRING" id="1841481.ENSSLDP00000016862"/>
<dbReference type="Proteomes" id="UP000261360">
    <property type="component" value="Unplaced"/>
</dbReference>
<proteinExistence type="predicted"/>
<evidence type="ECO:0000313" key="2">
    <source>
        <dbReference type="Proteomes" id="UP000261360"/>
    </source>
</evidence>
<accession>A0A3B4XKT4</accession>
<dbReference type="GeneTree" id="ENSGT00940000177559"/>
<reference evidence="1" key="1">
    <citation type="submission" date="2025-08" db="UniProtKB">
        <authorList>
            <consortium name="Ensembl"/>
        </authorList>
    </citation>
    <scope>IDENTIFICATION</scope>
</reference>